<accession>A0A7J7C8K0</accession>
<dbReference type="GO" id="GO:0005819">
    <property type="term" value="C:spindle"/>
    <property type="evidence" value="ECO:0007669"/>
    <property type="project" value="UniProtKB-SubCell"/>
</dbReference>
<evidence type="ECO:0000313" key="9">
    <source>
        <dbReference type="EMBL" id="KAF5730468.1"/>
    </source>
</evidence>
<comment type="caution">
    <text evidence="9">The sequence shown here is derived from an EMBL/GenBank/DDBJ whole genome shotgun (WGS) entry which is preliminary data.</text>
</comment>
<comment type="subcellular location">
    <subcellularLocation>
        <location evidence="2">Cytoplasm</location>
        <location evidence="2">Cytoskeleton</location>
        <location evidence="2">Spindle</location>
    </subcellularLocation>
    <subcellularLocation>
        <location evidence="1">Nucleus</location>
    </subcellularLocation>
</comment>
<feature type="domain" description="Inner centromere protein ARK-binding" evidence="8">
    <location>
        <begin position="396"/>
        <end position="448"/>
    </location>
</feature>
<sequence length="457" mass="51838">MSKSGSSEKQGSVNIELCCISEENENVDEMADPSEEAFAAEVVTTSIRREPLSNITENLNPPAAVSEAEIFPDRCSLDSVHTEFSFTSTFNRAKQKLGNHDHSKRRYGNNAKEDQNMVIGANGLRRATESLNKGFSKPKLSGQTSLGKGGPSISKRDSKSHNIVSNITSFIPLVQEKQPAGIITGKRDVKVKALEAAEGAKRLAEMKENERRMKKEALKLERARVEQENLRQLELQKKMKEKERKKKEDDMAARKRQREEDEMKEKERKRRRTEEAQRQQRERAENLRAKKEDKQKKLKAKDERPPYKKKSDDYSRKLEKREVHAHDKSQAEPRNARTSTSDARKANIVLEECESTSGRGYGTKVLNDVGKVADTDKSSTSISYEESYDISPYKGSDDEDEEDDDFPNGKFIPSWASKHSLALAVSSQQRVDPAEIFPTESFCNIAEVLLPRKCQLR</sequence>
<dbReference type="PANTHER" id="PTHR13738">
    <property type="entry name" value="TROPONIN I"/>
    <property type="match status" value="1"/>
</dbReference>
<keyword evidence="10" id="KW-1185">Reference proteome</keyword>
<feature type="compositionally biased region" description="Acidic residues" evidence="7">
    <location>
        <begin position="397"/>
        <end position="406"/>
    </location>
</feature>
<dbReference type="InterPro" id="IPR005635">
    <property type="entry name" value="Inner_centromere_prot_ARK-bd"/>
</dbReference>
<dbReference type="Pfam" id="PF03941">
    <property type="entry name" value="INCENP_ARK-bind"/>
    <property type="match status" value="1"/>
</dbReference>
<dbReference type="PANTHER" id="PTHR13738:SF1">
    <property type="entry name" value="TROPONIN I"/>
    <property type="match status" value="1"/>
</dbReference>
<dbReference type="InParanoid" id="A0A7J7C8K0"/>
<feature type="region of interest" description="Disordered" evidence="7">
    <location>
        <begin position="133"/>
        <end position="160"/>
    </location>
</feature>
<dbReference type="OrthoDB" id="681218at2759"/>
<organism evidence="9 10">
    <name type="scientific">Tripterygium wilfordii</name>
    <name type="common">Thunder God vine</name>
    <dbReference type="NCBI Taxonomy" id="458696"/>
    <lineage>
        <taxon>Eukaryota</taxon>
        <taxon>Viridiplantae</taxon>
        <taxon>Streptophyta</taxon>
        <taxon>Embryophyta</taxon>
        <taxon>Tracheophyta</taxon>
        <taxon>Spermatophyta</taxon>
        <taxon>Magnoliopsida</taxon>
        <taxon>eudicotyledons</taxon>
        <taxon>Gunneridae</taxon>
        <taxon>Pentapetalae</taxon>
        <taxon>rosids</taxon>
        <taxon>fabids</taxon>
        <taxon>Celastrales</taxon>
        <taxon>Celastraceae</taxon>
        <taxon>Tripterygium</taxon>
    </lineage>
</organism>
<keyword evidence="6" id="KW-0539">Nucleus</keyword>
<evidence type="ECO:0000256" key="7">
    <source>
        <dbReference type="SAM" id="MobiDB-lite"/>
    </source>
</evidence>
<feature type="compositionally biased region" description="Basic and acidic residues" evidence="7">
    <location>
        <begin position="224"/>
        <end position="335"/>
    </location>
</feature>
<feature type="region of interest" description="Disordered" evidence="7">
    <location>
        <begin position="374"/>
        <end position="411"/>
    </location>
</feature>
<evidence type="ECO:0000256" key="3">
    <source>
        <dbReference type="ARBA" id="ARBA00010042"/>
    </source>
</evidence>
<feature type="region of interest" description="Disordered" evidence="7">
    <location>
        <begin position="224"/>
        <end position="351"/>
    </location>
</feature>
<evidence type="ECO:0000259" key="8">
    <source>
        <dbReference type="Pfam" id="PF03941"/>
    </source>
</evidence>
<proteinExistence type="inferred from homology"/>
<dbReference type="GO" id="GO:0005634">
    <property type="term" value="C:nucleus"/>
    <property type="evidence" value="ECO:0007669"/>
    <property type="project" value="UniProtKB-SubCell"/>
</dbReference>
<gene>
    <name evidence="9" type="ORF">HS088_TW19G00057</name>
</gene>
<dbReference type="InterPro" id="IPR050875">
    <property type="entry name" value="Troponin_I"/>
</dbReference>
<evidence type="ECO:0000256" key="4">
    <source>
        <dbReference type="ARBA" id="ARBA00022490"/>
    </source>
</evidence>
<evidence type="ECO:0000256" key="1">
    <source>
        <dbReference type="ARBA" id="ARBA00004123"/>
    </source>
</evidence>
<keyword evidence="4" id="KW-0963">Cytoplasm</keyword>
<evidence type="ECO:0000313" key="10">
    <source>
        <dbReference type="Proteomes" id="UP000593562"/>
    </source>
</evidence>
<protein>
    <recommendedName>
        <fullName evidence="8">Inner centromere protein ARK-binding domain-containing protein</fullName>
    </recommendedName>
</protein>
<reference evidence="9 10" key="1">
    <citation type="journal article" date="2020" name="Nat. Commun.">
        <title>Genome of Tripterygium wilfordii and identification of cytochrome P450 involved in triptolide biosynthesis.</title>
        <authorList>
            <person name="Tu L."/>
            <person name="Su P."/>
            <person name="Zhang Z."/>
            <person name="Gao L."/>
            <person name="Wang J."/>
            <person name="Hu T."/>
            <person name="Zhou J."/>
            <person name="Zhang Y."/>
            <person name="Zhao Y."/>
            <person name="Liu Y."/>
            <person name="Song Y."/>
            <person name="Tong Y."/>
            <person name="Lu Y."/>
            <person name="Yang J."/>
            <person name="Xu C."/>
            <person name="Jia M."/>
            <person name="Peters R.J."/>
            <person name="Huang L."/>
            <person name="Gao W."/>
        </authorList>
    </citation>
    <scope>NUCLEOTIDE SEQUENCE [LARGE SCALE GENOMIC DNA]</scope>
    <source>
        <strain evidence="10">cv. XIE 37</strain>
        <tissue evidence="9">Leaf</tissue>
    </source>
</reference>
<evidence type="ECO:0000256" key="2">
    <source>
        <dbReference type="ARBA" id="ARBA00004186"/>
    </source>
</evidence>
<name>A0A7J7C8K0_TRIWF</name>
<comment type="similarity">
    <text evidence="3">Belongs to the INCENP family.</text>
</comment>
<evidence type="ECO:0000256" key="5">
    <source>
        <dbReference type="ARBA" id="ARBA00023212"/>
    </source>
</evidence>
<evidence type="ECO:0000256" key="6">
    <source>
        <dbReference type="ARBA" id="ARBA00023242"/>
    </source>
</evidence>
<dbReference type="EMBL" id="JAAARO010000019">
    <property type="protein sequence ID" value="KAF5730468.1"/>
    <property type="molecule type" value="Genomic_DNA"/>
</dbReference>
<dbReference type="Proteomes" id="UP000593562">
    <property type="component" value="Unassembled WGS sequence"/>
</dbReference>
<keyword evidence="5" id="KW-0206">Cytoskeleton</keyword>
<dbReference type="AlphaFoldDB" id="A0A7J7C8K0"/>